<dbReference type="PANTHER" id="PTHR11707">
    <property type="entry name" value="L-ASPARAGINASE"/>
    <property type="match status" value="1"/>
</dbReference>
<dbReference type="OrthoDB" id="9788068at2"/>
<protein>
    <recommendedName>
        <fullName evidence="2">asparaginase</fullName>
        <ecNumber evidence="2">3.5.1.1</ecNumber>
    </recommendedName>
</protein>
<evidence type="ECO:0000256" key="3">
    <source>
        <dbReference type="ARBA" id="ARBA00022801"/>
    </source>
</evidence>
<keyword evidence="12" id="KW-1185">Reference proteome</keyword>
<dbReference type="GO" id="GO:0004067">
    <property type="term" value="F:asparaginase activity"/>
    <property type="evidence" value="ECO:0007669"/>
    <property type="project" value="UniProtKB-UniRule"/>
</dbReference>
<dbReference type="EMBL" id="LJCO01000058">
    <property type="protein sequence ID" value="KPV43100.1"/>
    <property type="molecule type" value="Genomic_DNA"/>
</dbReference>
<dbReference type="GO" id="GO:0006528">
    <property type="term" value="P:asparagine metabolic process"/>
    <property type="evidence" value="ECO:0007669"/>
    <property type="project" value="InterPro"/>
</dbReference>
<feature type="binding site" evidence="6">
    <location>
        <position position="63"/>
    </location>
    <ligand>
        <name>substrate</name>
    </ligand>
</feature>
<dbReference type="Gene3D" id="3.40.50.40">
    <property type="match status" value="1"/>
</dbReference>
<dbReference type="InterPro" id="IPR006034">
    <property type="entry name" value="Asparaginase/glutaminase-like"/>
</dbReference>
<comment type="caution">
    <text evidence="11">The sequence shown here is derived from an EMBL/GenBank/DDBJ whole genome shotgun (WGS) entry which is preliminary data.</text>
</comment>
<dbReference type="InterPro" id="IPR020827">
    <property type="entry name" value="Asparaginase/glutaminase_AS1"/>
</dbReference>
<dbReference type="Pfam" id="PF17763">
    <property type="entry name" value="Asparaginase_C"/>
    <property type="match status" value="1"/>
</dbReference>
<dbReference type="PIRSF" id="PIRSF001220">
    <property type="entry name" value="L-ASNase_gatD"/>
    <property type="match status" value="1"/>
</dbReference>
<dbReference type="SUPFAM" id="SSF53774">
    <property type="entry name" value="Glutaminase/Asparaginase"/>
    <property type="match status" value="1"/>
</dbReference>
<dbReference type="PIRSF" id="PIRSF500176">
    <property type="entry name" value="L_ASNase"/>
    <property type="match status" value="1"/>
</dbReference>
<evidence type="ECO:0000259" key="10">
    <source>
        <dbReference type="Pfam" id="PF17763"/>
    </source>
</evidence>
<comment type="similarity">
    <text evidence="1">Belongs to the asparaginase 1 family.</text>
</comment>
<dbReference type="CDD" id="cd08964">
    <property type="entry name" value="L-asparaginase_II"/>
    <property type="match status" value="1"/>
</dbReference>
<feature type="domain" description="L-asparaginase N-terminal" evidence="9">
    <location>
        <begin position="13"/>
        <end position="199"/>
    </location>
</feature>
<dbReference type="InterPro" id="IPR036152">
    <property type="entry name" value="Asp/glu_Ase-like_sf"/>
</dbReference>
<evidence type="ECO:0000256" key="4">
    <source>
        <dbReference type="ARBA" id="ARBA00049366"/>
    </source>
</evidence>
<feature type="active site" description="O-isoaspartyl threonine intermediate" evidence="5">
    <location>
        <position position="22"/>
    </location>
</feature>
<organism evidence="11 12">
    <name type="scientific">Alicyclobacillus ferrooxydans</name>
    <dbReference type="NCBI Taxonomy" id="471514"/>
    <lineage>
        <taxon>Bacteria</taxon>
        <taxon>Bacillati</taxon>
        <taxon>Bacillota</taxon>
        <taxon>Bacilli</taxon>
        <taxon>Bacillales</taxon>
        <taxon>Alicyclobacillaceae</taxon>
        <taxon>Alicyclobacillus</taxon>
    </lineage>
</organism>
<proteinExistence type="inferred from homology"/>
<dbReference type="PROSITE" id="PS51732">
    <property type="entry name" value="ASN_GLN_ASE_3"/>
    <property type="match status" value="1"/>
</dbReference>
<dbReference type="InterPro" id="IPR037152">
    <property type="entry name" value="L-asparaginase_N_sf"/>
</dbReference>
<dbReference type="PROSITE" id="PS00917">
    <property type="entry name" value="ASN_GLN_ASE_2"/>
    <property type="match status" value="1"/>
</dbReference>
<gene>
    <name evidence="11" type="ORF">AN477_14305</name>
</gene>
<evidence type="ECO:0000313" key="11">
    <source>
        <dbReference type="EMBL" id="KPV43100.1"/>
    </source>
</evidence>
<dbReference type="PROSITE" id="PS00144">
    <property type="entry name" value="ASN_GLN_ASE_1"/>
    <property type="match status" value="1"/>
</dbReference>
<dbReference type="InterPro" id="IPR027473">
    <property type="entry name" value="L-asparaginase_C"/>
</dbReference>
<feature type="domain" description="Asparaginase/glutaminase C-terminal" evidence="10">
    <location>
        <begin position="217"/>
        <end position="320"/>
    </location>
</feature>
<dbReference type="InterPro" id="IPR027475">
    <property type="entry name" value="Asparaginase/glutaminase_AS2"/>
</dbReference>
<dbReference type="STRING" id="471514.AN477_14305"/>
<dbReference type="PATRIC" id="fig|471514.4.peg.2234"/>
<evidence type="ECO:0000313" key="12">
    <source>
        <dbReference type="Proteomes" id="UP000050482"/>
    </source>
</evidence>
<feature type="binding site" evidence="6">
    <location>
        <begin position="96"/>
        <end position="97"/>
    </location>
    <ligand>
        <name>substrate</name>
    </ligand>
</feature>
<dbReference type="InterPro" id="IPR040919">
    <property type="entry name" value="Asparaginase_C"/>
</dbReference>
<comment type="catalytic activity">
    <reaction evidence="4">
        <text>L-asparagine + H2O = L-aspartate + NH4(+)</text>
        <dbReference type="Rhea" id="RHEA:21016"/>
        <dbReference type="ChEBI" id="CHEBI:15377"/>
        <dbReference type="ChEBI" id="CHEBI:28938"/>
        <dbReference type="ChEBI" id="CHEBI:29991"/>
        <dbReference type="ChEBI" id="CHEBI:58048"/>
        <dbReference type="EC" id="3.5.1.1"/>
    </reaction>
</comment>
<evidence type="ECO:0000259" key="9">
    <source>
        <dbReference type="Pfam" id="PF00710"/>
    </source>
</evidence>
<dbReference type="PRINTS" id="PR00139">
    <property type="entry name" value="ASNGLNASE"/>
</dbReference>
<evidence type="ECO:0000256" key="7">
    <source>
        <dbReference type="PROSITE-ProRule" id="PRU10099"/>
    </source>
</evidence>
<feature type="active site" evidence="8">
    <location>
        <position position="96"/>
    </location>
</feature>
<dbReference type="SFLD" id="SFLDS00057">
    <property type="entry name" value="Glutaminase/Asparaginase"/>
    <property type="match status" value="1"/>
</dbReference>
<dbReference type="PANTHER" id="PTHR11707:SF28">
    <property type="entry name" value="60 KDA LYSOPHOSPHOLIPASE"/>
    <property type="match status" value="1"/>
</dbReference>
<dbReference type="AlphaFoldDB" id="A0A0P9CC23"/>
<evidence type="ECO:0000256" key="2">
    <source>
        <dbReference type="ARBA" id="ARBA00012920"/>
    </source>
</evidence>
<dbReference type="Proteomes" id="UP000050482">
    <property type="component" value="Unassembled WGS sequence"/>
</dbReference>
<evidence type="ECO:0000256" key="5">
    <source>
        <dbReference type="PIRSR" id="PIRSR001220-1"/>
    </source>
</evidence>
<dbReference type="SMART" id="SM00870">
    <property type="entry name" value="Asparaginase"/>
    <property type="match status" value="1"/>
</dbReference>
<accession>A0A0P9CC23</accession>
<evidence type="ECO:0000256" key="8">
    <source>
        <dbReference type="PROSITE-ProRule" id="PRU10100"/>
    </source>
</evidence>
<dbReference type="InterPro" id="IPR027474">
    <property type="entry name" value="L-asparaginase_N"/>
</dbReference>
<name>A0A0P9CC23_9BACL</name>
<dbReference type="Pfam" id="PF00710">
    <property type="entry name" value="Asparaginase"/>
    <property type="match status" value="1"/>
</dbReference>
<dbReference type="InterPro" id="IPR004550">
    <property type="entry name" value="AsnASE_II"/>
</dbReference>
<dbReference type="EC" id="3.5.1.1" evidence="2"/>
<evidence type="ECO:0000256" key="6">
    <source>
        <dbReference type="PIRSR" id="PIRSR001220-2"/>
    </source>
</evidence>
<reference evidence="11 12" key="1">
    <citation type="submission" date="2015-09" db="EMBL/GenBank/DDBJ databases">
        <title>Draft genome sequence of Alicyclobacillus ferrooxydans DSM 22381.</title>
        <authorList>
            <person name="Hemp J."/>
        </authorList>
    </citation>
    <scope>NUCLEOTIDE SEQUENCE [LARGE SCALE GENOMIC DNA]</scope>
    <source>
        <strain evidence="11 12">TC-34</strain>
    </source>
</reference>
<keyword evidence="3" id="KW-0378">Hydrolase</keyword>
<sequence length="323" mass="34672">MTEGHLVAALEEHVLIVFTGGTISVSPSRDSNHPALGGAQLAGEISGFSEVPIQTVDLYRAMSESLTFPHLHKLVTFLRQAMDQPAVRGVVVSHGTDTMDEVSYLVDLVGPWSKPIVFTGAMRHNELVSADGPANLVNAIRVADTSASIGRGVMVVMNEEIHAARYVVKGHSTNVSSFSSPGAGLMGSVVEECVRYYWSVPPCTNSYRLPALDSWPKVELIRMTLGNSGLFLRACLAEQVDGVVIEGFGAGHVPEFLLPDIQKLIDAGIRVWVVPRTASGHPLYATYGTPGSEIGLQSMGVQMEEGPGHKARIRMMLELAGKE</sequence>
<evidence type="ECO:0000256" key="1">
    <source>
        <dbReference type="ARBA" id="ARBA00010518"/>
    </source>
</evidence>
<feature type="active site" evidence="7">
    <location>
        <position position="22"/>
    </location>
</feature>
<dbReference type="Gene3D" id="3.40.50.1170">
    <property type="entry name" value="L-asparaginase, N-terminal domain"/>
    <property type="match status" value="1"/>
</dbReference>